<accession>A0AA37WNS6</accession>
<name>A0AA37WNS6_9GAMM</name>
<dbReference type="RefSeq" id="WP_232595226.1">
    <property type="nucleotide sequence ID" value="NZ_BSPD01000091.1"/>
</dbReference>
<dbReference type="InterPro" id="IPR019410">
    <property type="entry name" value="Methyltransf_16"/>
</dbReference>
<dbReference type="InterPro" id="IPR029063">
    <property type="entry name" value="SAM-dependent_MTases_sf"/>
</dbReference>
<evidence type="ECO:0008006" key="3">
    <source>
        <dbReference type="Google" id="ProtNLM"/>
    </source>
</evidence>
<evidence type="ECO:0000313" key="2">
    <source>
        <dbReference type="Proteomes" id="UP001156870"/>
    </source>
</evidence>
<evidence type="ECO:0000313" key="1">
    <source>
        <dbReference type="EMBL" id="GLS27858.1"/>
    </source>
</evidence>
<sequence length="220" mass="24939">MMRRFSSNSFSESGFSEMSAQQQREAFGVTLLTNSHKDIRRLRQQHGAPSIHGNKFWKSTYLLMDYLKEFPIPNGARVLELGCGWGIAGIYCAKHGAHVTGLDADPAVLPYFEHHAQLNEVSVATLCMRYEKLTKQILSEFDVVIAADICFWDEMVNPLYNLVRRCTQAGVQRIVMTDPARPPFSEMAERAVEKLGAELEVWSIPHPYNTSGLVMDWQID</sequence>
<dbReference type="PANTHER" id="PTHR14614">
    <property type="entry name" value="HEPATOCELLULAR CARCINOMA-ASSOCIATED ANTIGEN"/>
    <property type="match status" value="1"/>
</dbReference>
<dbReference type="SUPFAM" id="SSF53335">
    <property type="entry name" value="S-adenosyl-L-methionine-dependent methyltransferases"/>
    <property type="match status" value="1"/>
</dbReference>
<proteinExistence type="predicted"/>
<dbReference type="Pfam" id="PF10294">
    <property type="entry name" value="Methyltransf_16"/>
    <property type="match status" value="1"/>
</dbReference>
<dbReference type="Gene3D" id="3.40.50.150">
    <property type="entry name" value="Vaccinia Virus protein VP39"/>
    <property type="match status" value="1"/>
</dbReference>
<dbReference type="AlphaFoldDB" id="A0AA37WNS6"/>
<gene>
    <name evidence="1" type="ORF">GCM10007877_35770</name>
</gene>
<reference evidence="1 2" key="1">
    <citation type="journal article" date="2014" name="Int. J. Syst. Evol. Microbiol.">
        <title>Complete genome sequence of Corynebacterium casei LMG S-19264T (=DSM 44701T), isolated from a smear-ripened cheese.</title>
        <authorList>
            <consortium name="US DOE Joint Genome Institute (JGI-PGF)"/>
            <person name="Walter F."/>
            <person name="Albersmeier A."/>
            <person name="Kalinowski J."/>
            <person name="Ruckert C."/>
        </authorList>
    </citation>
    <scope>NUCLEOTIDE SEQUENCE [LARGE SCALE GENOMIC DNA]</scope>
    <source>
        <strain evidence="1 2">NBRC 110095</strain>
    </source>
</reference>
<comment type="caution">
    <text evidence="1">The sequence shown here is derived from an EMBL/GenBank/DDBJ whole genome shotgun (WGS) entry which is preliminary data.</text>
</comment>
<dbReference type="CDD" id="cd02440">
    <property type="entry name" value="AdoMet_MTases"/>
    <property type="match status" value="1"/>
</dbReference>
<organism evidence="1 2">
    <name type="scientific">Marinibactrum halimedae</name>
    <dbReference type="NCBI Taxonomy" id="1444977"/>
    <lineage>
        <taxon>Bacteria</taxon>
        <taxon>Pseudomonadati</taxon>
        <taxon>Pseudomonadota</taxon>
        <taxon>Gammaproteobacteria</taxon>
        <taxon>Cellvibrionales</taxon>
        <taxon>Cellvibrionaceae</taxon>
        <taxon>Marinibactrum</taxon>
    </lineage>
</organism>
<protein>
    <recommendedName>
        <fullName evidence="3">Methyltransferase domain-containing protein</fullName>
    </recommendedName>
</protein>
<dbReference type="EMBL" id="BSPD01000091">
    <property type="protein sequence ID" value="GLS27858.1"/>
    <property type="molecule type" value="Genomic_DNA"/>
</dbReference>
<keyword evidence="2" id="KW-1185">Reference proteome</keyword>
<dbReference type="Proteomes" id="UP001156870">
    <property type="component" value="Unassembled WGS sequence"/>
</dbReference>